<dbReference type="AlphaFoldDB" id="D0A4S6"/>
<reference evidence="3" key="1">
    <citation type="journal article" date="2010" name="PLoS Negl. Trop. Dis.">
        <title>The genome sequence of Trypanosoma brucei gambiense, causative agent of chronic human african trypanosomiasis.</title>
        <authorList>
            <person name="Jackson A.P."/>
            <person name="Sanders M."/>
            <person name="Berry A."/>
            <person name="McQuillan J."/>
            <person name="Aslett M.A."/>
            <person name="Quail M.A."/>
            <person name="Chukualim B."/>
            <person name="Capewell P."/>
            <person name="MacLeod A."/>
            <person name="Melville S.E."/>
            <person name="Gibson W."/>
            <person name="Barry J.D."/>
            <person name="Berriman M."/>
            <person name="Hertz-Fowler C."/>
        </authorList>
    </citation>
    <scope>NUCLEOTIDE SEQUENCE [LARGE SCALE GENOMIC DNA]</scope>
    <source>
        <strain evidence="3">MHOM/CI/86/DAL972</strain>
    </source>
</reference>
<sequence length="143" mass="16562">MNTAEDKKVHNTQIPNICFLQAQSLCAATHYENIQLKKKKAFPGVHNRSDTQCTDMGYCCTTTKTQVNITHHTRKEYQNSSTYSTRVPQTTMRTTKKLKTKQNRNQSQTCKCFPDARGYMITGPCKHLQKEHAENWLPEHEQK</sequence>
<organism evidence="2 3">
    <name type="scientific">Trypanosoma brucei gambiense (strain MHOM/CI/86/DAL972)</name>
    <dbReference type="NCBI Taxonomy" id="679716"/>
    <lineage>
        <taxon>Eukaryota</taxon>
        <taxon>Discoba</taxon>
        <taxon>Euglenozoa</taxon>
        <taxon>Kinetoplastea</taxon>
        <taxon>Metakinetoplastina</taxon>
        <taxon>Trypanosomatida</taxon>
        <taxon>Trypanosomatidae</taxon>
        <taxon>Trypanosoma</taxon>
    </lineage>
</organism>
<evidence type="ECO:0000313" key="2">
    <source>
        <dbReference type="EMBL" id="CBH16270.1"/>
    </source>
</evidence>
<evidence type="ECO:0000256" key="1">
    <source>
        <dbReference type="SAM" id="MobiDB-lite"/>
    </source>
</evidence>
<gene>
    <name evidence="2" type="ORF">TbgDal_X13670</name>
</gene>
<proteinExistence type="predicted"/>
<protein>
    <submittedName>
        <fullName evidence="2">Uncharacterized protein</fullName>
    </submittedName>
</protein>
<dbReference type="GeneID" id="23864568"/>
<dbReference type="RefSeq" id="XP_011778534.1">
    <property type="nucleotide sequence ID" value="XM_011780232.1"/>
</dbReference>
<accession>D0A4S6</accession>
<name>D0A4S6_TRYB9</name>
<dbReference type="Proteomes" id="UP000002316">
    <property type="component" value="Chromosome 10"/>
</dbReference>
<dbReference type="EMBL" id="FN554973">
    <property type="protein sequence ID" value="CBH16270.1"/>
    <property type="molecule type" value="Genomic_DNA"/>
</dbReference>
<evidence type="ECO:0000313" key="3">
    <source>
        <dbReference type="Proteomes" id="UP000002316"/>
    </source>
</evidence>
<dbReference type="KEGG" id="tbg:TbgDal_X13670"/>
<feature type="region of interest" description="Disordered" evidence="1">
    <location>
        <begin position="77"/>
        <end position="102"/>
    </location>
</feature>
<feature type="compositionally biased region" description="Polar residues" evidence="1">
    <location>
        <begin position="78"/>
        <end position="89"/>
    </location>
</feature>